<keyword evidence="2" id="KW-1185">Reference proteome</keyword>
<gene>
    <name evidence="1" type="ORF">C4F50_23880</name>
</gene>
<evidence type="ECO:0000313" key="2">
    <source>
        <dbReference type="Proteomes" id="UP000640614"/>
    </source>
</evidence>
<protein>
    <submittedName>
        <fullName evidence="1">Uncharacterized protein</fullName>
    </submittedName>
</protein>
<reference evidence="1 2" key="1">
    <citation type="submission" date="2018-07" db="EMBL/GenBank/DDBJ databases">
        <title>Genome assembly of strain KB82.</title>
        <authorList>
            <person name="Kukolya J."/>
            <person name="Horvath B."/>
            <person name="Nagy I."/>
            <person name="Toth A."/>
        </authorList>
    </citation>
    <scope>NUCLEOTIDE SEQUENCE [LARGE SCALE GENOMIC DNA]</scope>
    <source>
        <strain evidence="1 2">Kb82</strain>
    </source>
</reference>
<dbReference type="Proteomes" id="UP000640614">
    <property type="component" value="Unassembled WGS sequence"/>
</dbReference>
<proteinExistence type="predicted"/>
<sequence>MKKRKLSWALRLENLIRKPKEMLEDWFIYWVKYSIDEELNKNIFMYDESNEILDYFSTTSAGYQVGMIILMENKKFLIERIEVDKKCIHWDLYGKVIN</sequence>
<dbReference type="RefSeq" id="WP_194141088.1">
    <property type="nucleotide sequence ID" value="NZ_PRDM01000006.1"/>
</dbReference>
<name>A0ABR9TRF8_9FLAO</name>
<evidence type="ECO:0000313" key="1">
    <source>
        <dbReference type="EMBL" id="MBE8727968.1"/>
    </source>
</evidence>
<organism evidence="1 2">
    <name type="scientific">Flavobacterium hungaricum</name>
    <dbReference type="NCBI Taxonomy" id="2082725"/>
    <lineage>
        <taxon>Bacteria</taxon>
        <taxon>Pseudomonadati</taxon>
        <taxon>Bacteroidota</taxon>
        <taxon>Flavobacteriia</taxon>
        <taxon>Flavobacteriales</taxon>
        <taxon>Flavobacteriaceae</taxon>
        <taxon>Flavobacterium</taxon>
    </lineage>
</organism>
<dbReference type="EMBL" id="PRDM01000006">
    <property type="protein sequence ID" value="MBE8727968.1"/>
    <property type="molecule type" value="Genomic_DNA"/>
</dbReference>
<comment type="caution">
    <text evidence="1">The sequence shown here is derived from an EMBL/GenBank/DDBJ whole genome shotgun (WGS) entry which is preliminary data.</text>
</comment>
<accession>A0ABR9TRF8</accession>